<feature type="compositionally biased region" description="Polar residues" evidence="1">
    <location>
        <begin position="74"/>
        <end position="87"/>
    </location>
</feature>
<sequence length="98" mass="10312">MTTAPEREAFPLTLPGGRTPHSEEAPSAPATRPWALRFARTPDSTGAARIPAHVYDHGRQVNISDDGGLLTCMANTHSPTVPDGSTSNPPPLDEGAKD</sequence>
<proteinExistence type="predicted"/>
<dbReference type="AlphaFoldDB" id="A0A918F5H7"/>
<dbReference type="NCBIfam" id="TIGR04186">
    <property type="entry name" value="GRASP_targ"/>
    <property type="match status" value="1"/>
</dbReference>
<reference evidence="2" key="2">
    <citation type="submission" date="2020-09" db="EMBL/GenBank/DDBJ databases">
        <authorList>
            <person name="Sun Q."/>
            <person name="Ohkuma M."/>
        </authorList>
    </citation>
    <scope>NUCLEOTIDE SEQUENCE</scope>
    <source>
        <strain evidence="2">JCM 4403</strain>
    </source>
</reference>
<dbReference type="Proteomes" id="UP000656732">
    <property type="component" value="Unassembled WGS sequence"/>
</dbReference>
<evidence type="ECO:0008006" key="4">
    <source>
        <dbReference type="Google" id="ProtNLM"/>
    </source>
</evidence>
<feature type="region of interest" description="Disordered" evidence="1">
    <location>
        <begin position="1"/>
        <end position="32"/>
    </location>
</feature>
<organism evidence="2 3">
    <name type="scientific">Streptomyces pilosus</name>
    <dbReference type="NCBI Taxonomy" id="28893"/>
    <lineage>
        <taxon>Bacteria</taxon>
        <taxon>Bacillati</taxon>
        <taxon>Actinomycetota</taxon>
        <taxon>Actinomycetes</taxon>
        <taxon>Kitasatosporales</taxon>
        <taxon>Streptomycetaceae</taxon>
        <taxon>Streptomyces</taxon>
    </lineage>
</organism>
<dbReference type="RefSeq" id="WP_189561804.1">
    <property type="nucleotide sequence ID" value="NZ_BMTU01000024.1"/>
</dbReference>
<evidence type="ECO:0000313" key="2">
    <source>
        <dbReference type="EMBL" id="GGR09802.1"/>
    </source>
</evidence>
<evidence type="ECO:0000256" key="1">
    <source>
        <dbReference type="SAM" id="MobiDB-lite"/>
    </source>
</evidence>
<feature type="region of interest" description="Disordered" evidence="1">
    <location>
        <begin position="74"/>
        <end position="98"/>
    </location>
</feature>
<accession>A0A918F5H7</accession>
<evidence type="ECO:0000313" key="3">
    <source>
        <dbReference type="Proteomes" id="UP000656732"/>
    </source>
</evidence>
<dbReference type="EMBL" id="BMTU01000024">
    <property type="protein sequence ID" value="GGR09802.1"/>
    <property type="molecule type" value="Genomic_DNA"/>
</dbReference>
<reference evidence="2" key="1">
    <citation type="journal article" date="2014" name="Int. J. Syst. Evol. Microbiol.">
        <title>Complete genome sequence of Corynebacterium casei LMG S-19264T (=DSM 44701T), isolated from a smear-ripened cheese.</title>
        <authorList>
            <consortium name="US DOE Joint Genome Institute (JGI-PGF)"/>
            <person name="Walter F."/>
            <person name="Albersmeier A."/>
            <person name="Kalinowski J."/>
            <person name="Ruckert C."/>
        </authorList>
    </citation>
    <scope>NUCLEOTIDE SEQUENCE</scope>
    <source>
        <strain evidence="2">JCM 4403</strain>
    </source>
</reference>
<dbReference type="InterPro" id="IPR026496">
    <property type="entry name" value="GRASP_targ"/>
</dbReference>
<gene>
    <name evidence="2" type="ORF">GCM10010280_66900</name>
</gene>
<name>A0A918F5H7_9ACTN</name>
<comment type="caution">
    <text evidence="2">The sequence shown here is derived from an EMBL/GenBank/DDBJ whole genome shotgun (WGS) entry which is preliminary data.</text>
</comment>
<keyword evidence="3" id="KW-1185">Reference proteome</keyword>
<protein>
    <recommendedName>
        <fullName evidence="4">ATP-grasp-modified RiPP</fullName>
    </recommendedName>
</protein>